<protein>
    <submittedName>
        <fullName evidence="2">Uncharacterized protein</fullName>
    </submittedName>
</protein>
<dbReference type="AlphaFoldDB" id="A0ABD3I877"/>
<evidence type="ECO:0000313" key="3">
    <source>
        <dbReference type="Proteomes" id="UP001633002"/>
    </source>
</evidence>
<organism evidence="2 3">
    <name type="scientific">Riccia sorocarpa</name>
    <dbReference type="NCBI Taxonomy" id="122646"/>
    <lineage>
        <taxon>Eukaryota</taxon>
        <taxon>Viridiplantae</taxon>
        <taxon>Streptophyta</taxon>
        <taxon>Embryophyta</taxon>
        <taxon>Marchantiophyta</taxon>
        <taxon>Marchantiopsida</taxon>
        <taxon>Marchantiidae</taxon>
        <taxon>Marchantiales</taxon>
        <taxon>Ricciaceae</taxon>
        <taxon>Riccia</taxon>
    </lineage>
</organism>
<gene>
    <name evidence="2" type="ORF">R1sor_017870</name>
</gene>
<evidence type="ECO:0000256" key="1">
    <source>
        <dbReference type="SAM" id="MobiDB-lite"/>
    </source>
</evidence>
<comment type="caution">
    <text evidence="2">The sequence shown here is derived from an EMBL/GenBank/DDBJ whole genome shotgun (WGS) entry which is preliminary data.</text>
</comment>
<feature type="compositionally biased region" description="Basic and acidic residues" evidence="1">
    <location>
        <begin position="173"/>
        <end position="183"/>
    </location>
</feature>
<keyword evidence="3" id="KW-1185">Reference proteome</keyword>
<reference evidence="2 3" key="1">
    <citation type="submission" date="2024-09" db="EMBL/GenBank/DDBJ databases">
        <title>Chromosome-scale assembly of Riccia sorocarpa.</title>
        <authorList>
            <person name="Paukszto L."/>
        </authorList>
    </citation>
    <scope>NUCLEOTIDE SEQUENCE [LARGE SCALE GENOMIC DNA]</scope>
    <source>
        <strain evidence="2">LP-2024</strain>
        <tissue evidence="2">Aerial parts of the thallus</tissue>
    </source>
</reference>
<feature type="compositionally biased region" description="Polar residues" evidence="1">
    <location>
        <begin position="49"/>
        <end position="66"/>
    </location>
</feature>
<feature type="region of interest" description="Disordered" evidence="1">
    <location>
        <begin position="96"/>
        <end position="183"/>
    </location>
</feature>
<evidence type="ECO:0000313" key="2">
    <source>
        <dbReference type="EMBL" id="KAL3699848.1"/>
    </source>
</evidence>
<proteinExistence type="predicted"/>
<feature type="compositionally biased region" description="Basic and acidic residues" evidence="1">
    <location>
        <begin position="100"/>
        <end position="111"/>
    </location>
</feature>
<dbReference type="EMBL" id="JBJQOH010000001">
    <property type="protein sequence ID" value="KAL3699848.1"/>
    <property type="molecule type" value="Genomic_DNA"/>
</dbReference>
<accession>A0ABD3I877</accession>
<sequence>MGDRSGSMLEDRVRRGFEAAKEQLMRMNARNGPAIGSGDNGRRAENSGGDPSTQGNTISQQYQQSPVATDLDAAFTISKGKLLDLEEEDFPPLAGQLVKTVKEDTEDKQLAEDTVSDSQGQEDERQAALLSQEHTAISSPRRLEKGLDLEEPSGWGSSHDSKVAKQVGGRTLRRNEGAGLERN</sequence>
<dbReference type="Proteomes" id="UP001633002">
    <property type="component" value="Unassembled WGS sequence"/>
</dbReference>
<feature type="region of interest" description="Disordered" evidence="1">
    <location>
        <begin position="24"/>
        <end position="66"/>
    </location>
</feature>
<name>A0ABD3I877_9MARC</name>